<dbReference type="Pfam" id="PF03795">
    <property type="entry name" value="YCII"/>
    <property type="match status" value="1"/>
</dbReference>
<sequence>MSTSASPALHKFFVHAPDKTDPDAFARRLSVRSKHLEVAKKGIDDGSIRVGGALLTPESLLSNDKKMIGSVFIIEAENIETVQKAIEGDIYYTSGVWDPERIVILPFVAATPFSLTVVEIHRNMILTMSFQLHTPSRGGTALIGPAEFTNSQMESMCRNFSRNPRARSVCGSQRAGRRSAKMLEV</sequence>
<dbReference type="InterPro" id="IPR011008">
    <property type="entry name" value="Dimeric_a/b-barrel"/>
</dbReference>
<dbReference type="Gene3D" id="3.30.70.1060">
    <property type="entry name" value="Dimeric alpha+beta barrel"/>
    <property type="match status" value="1"/>
</dbReference>
<gene>
    <name evidence="2" type="ORF">MVEN_01374200</name>
</gene>
<dbReference type="SUPFAM" id="SSF54909">
    <property type="entry name" value="Dimeric alpha+beta barrel"/>
    <property type="match status" value="1"/>
</dbReference>
<organism evidence="2 3">
    <name type="scientific">Mycena venus</name>
    <dbReference type="NCBI Taxonomy" id="2733690"/>
    <lineage>
        <taxon>Eukaryota</taxon>
        <taxon>Fungi</taxon>
        <taxon>Dikarya</taxon>
        <taxon>Basidiomycota</taxon>
        <taxon>Agaricomycotina</taxon>
        <taxon>Agaricomycetes</taxon>
        <taxon>Agaricomycetidae</taxon>
        <taxon>Agaricales</taxon>
        <taxon>Marasmiineae</taxon>
        <taxon>Mycenaceae</taxon>
        <taxon>Mycena</taxon>
    </lineage>
</organism>
<dbReference type="PANTHER" id="PTHR33606:SF3">
    <property type="entry name" value="PROTEIN YCII"/>
    <property type="match status" value="1"/>
</dbReference>
<evidence type="ECO:0000313" key="3">
    <source>
        <dbReference type="Proteomes" id="UP000620124"/>
    </source>
</evidence>
<dbReference type="EMBL" id="JACAZI010000011">
    <property type="protein sequence ID" value="KAF7348566.1"/>
    <property type="molecule type" value="Genomic_DNA"/>
</dbReference>
<name>A0A8H7CUK8_9AGAR</name>
<dbReference type="OrthoDB" id="5519740at2759"/>
<dbReference type="InterPro" id="IPR051807">
    <property type="entry name" value="Sec-metab_biosynth-assoc"/>
</dbReference>
<evidence type="ECO:0000259" key="1">
    <source>
        <dbReference type="Pfam" id="PF03795"/>
    </source>
</evidence>
<reference evidence="2" key="1">
    <citation type="submission" date="2020-05" db="EMBL/GenBank/DDBJ databases">
        <title>Mycena genomes resolve the evolution of fungal bioluminescence.</title>
        <authorList>
            <person name="Tsai I.J."/>
        </authorList>
    </citation>
    <scope>NUCLEOTIDE SEQUENCE</scope>
    <source>
        <strain evidence="2">CCC161011</strain>
    </source>
</reference>
<comment type="caution">
    <text evidence="2">The sequence shown here is derived from an EMBL/GenBank/DDBJ whole genome shotgun (WGS) entry which is preliminary data.</text>
</comment>
<accession>A0A8H7CUK8</accession>
<evidence type="ECO:0000313" key="2">
    <source>
        <dbReference type="EMBL" id="KAF7348566.1"/>
    </source>
</evidence>
<dbReference type="Proteomes" id="UP000620124">
    <property type="component" value="Unassembled WGS sequence"/>
</dbReference>
<proteinExistence type="predicted"/>
<feature type="domain" description="YCII-related" evidence="1">
    <location>
        <begin position="19"/>
        <end position="99"/>
    </location>
</feature>
<protein>
    <submittedName>
        <fullName evidence="2">YCII domain-containing protein</fullName>
    </submittedName>
</protein>
<keyword evidence="3" id="KW-1185">Reference proteome</keyword>
<dbReference type="InterPro" id="IPR005545">
    <property type="entry name" value="YCII"/>
</dbReference>
<dbReference type="PANTHER" id="PTHR33606">
    <property type="entry name" value="PROTEIN YCII"/>
    <property type="match status" value="1"/>
</dbReference>
<dbReference type="AlphaFoldDB" id="A0A8H7CUK8"/>